<protein>
    <submittedName>
        <fullName evidence="1">Uncharacterized protein</fullName>
    </submittedName>
</protein>
<dbReference type="AlphaFoldDB" id="A0A2A5RT67"/>
<reference evidence="1 2" key="1">
    <citation type="submission" date="2014-12" db="EMBL/GenBank/DDBJ databases">
        <title>Draft genome sequences of 10 type strains of Lactococcus.</title>
        <authorList>
            <person name="Sun Z."/>
            <person name="Zhong Z."/>
            <person name="Liu W."/>
            <person name="Zhang W."/>
            <person name="Zhang H."/>
        </authorList>
    </citation>
    <scope>NUCLEOTIDE SEQUENCE [LARGE SCALE GENOMIC DNA]</scope>
    <source>
        <strain evidence="1 2">DSM 6634</strain>
    </source>
</reference>
<dbReference type="RefSeq" id="WP_096815445.1">
    <property type="nucleotide sequence ID" value="NZ_JXJW01000049.1"/>
</dbReference>
<sequence>MNKLIGYNLPLGNYWLKKLQQDYNGTVIILESKENIVKIVFGGFVYALLSSDESGLQKRNHEWCEKFGGKKMLEETFFKILSSKFINFISEQTFGFYDNMELRHFVAWTEDDTVEIIAHYEPEIEIQKKK</sequence>
<evidence type="ECO:0000313" key="2">
    <source>
        <dbReference type="Proteomes" id="UP000218282"/>
    </source>
</evidence>
<accession>A0A2A5RT67</accession>
<keyword evidence="2" id="KW-1185">Reference proteome</keyword>
<name>A0A2A5RT67_9LACT</name>
<evidence type="ECO:0000313" key="1">
    <source>
        <dbReference type="EMBL" id="PCS03297.1"/>
    </source>
</evidence>
<dbReference type="EMBL" id="JXJW01000049">
    <property type="protein sequence ID" value="PCS03297.1"/>
    <property type="molecule type" value="Genomic_DNA"/>
</dbReference>
<dbReference type="Proteomes" id="UP000218282">
    <property type="component" value="Unassembled WGS sequence"/>
</dbReference>
<gene>
    <name evidence="1" type="ORF">RU86_GL001819</name>
</gene>
<comment type="caution">
    <text evidence="1">The sequence shown here is derived from an EMBL/GenBank/DDBJ whole genome shotgun (WGS) entry which is preliminary data.</text>
</comment>
<organism evidence="1 2">
    <name type="scientific">Pseudolactococcus piscium</name>
    <dbReference type="NCBI Taxonomy" id="1364"/>
    <lineage>
        <taxon>Bacteria</taxon>
        <taxon>Bacillati</taxon>
        <taxon>Bacillota</taxon>
        <taxon>Bacilli</taxon>
        <taxon>Lactobacillales</taxon>
        <taxon>Streptococcaceae</taxon>
        <taxon>Pseudolactococcus</taxon>
    </lineage>
</organism>
<proteinExistence type="predicted"/>